<dbReference type="InterPro" id="IPR050523">
    <property type="entry name" value="AKR_Detox_Biosynth"/>
</dbReference>
<keyword evidence="4" id="KW-1185">Reference proteome</keyword>
<sequence length="309" mass="34292">MAKVQIGKTDLQVNPIGLGANAVGGHNLYPDLNEDTGKELLHAGIDNGLNFIDTAYSYGYGRSEELVGEVLQESGARDEVVVATKGAQRKGDSGIIRDNSPAFLRQTVEDSLKRLQTDYIDLFYIHFPDEDTPKDEAVGELQRMREEGKIRAIGVSNFSMEQLKQANKDGYVDVFQGEYNLIKRQAENELLPYVLEQQISFVPYFPFAAGLLAGKYTKDMTFNDLRKNMPHLQGEEFEHNLDKVAKLKAIAEDKGADTAPLVLAWYLARPEIDAVIPGAKRADQVLANLSALDIQLTPQEINAISEIFS</sequence>
<evidence type="ECO:0000313" key="4">
    <source>
        <dbReference type="Proteomes" id="UP001597273"/>
    </source>
</evidence>
<dbReference type="Pfam" id="PF00248">
    <property type="entry name" value="Aldo_ket_red"/>
    <property type="match status" value="1"/>
</dbReference>
<dbReference type="Proteomes" id="UP001597273">
    <property type="component" value="Unassembled WGS sequence"/>
</dbReference>
<proteinExistence type="predicted"/>
<dbReference type="CDD" id="cd19083">
    <property type="entry name" value="AKR_AKR11A1_11D1"/>
    <property type="match status" value="1"/>
</dbReference>
<evidence type="ECO:0000256" key="1">
    <source>
        <dbReference type="ARBA" id="ARBA00023002"/>
    </source>
</evidence>
<dbReference type="PROSITE" id="PS00062">
    <property type="entry name" value="ALDOKETO_REDUCTASE_2"/>
    <property type="match status" value="1"/>
</dbReference>
<comment type="caution">
    <text evidence="3">The sequence shown here is derived from an EMBL/GenBank/DDBJ whole genome shotgun (WGS) entry which is preliminary data.</text>
</comment>
<dbReference type="InterPro" id="IPR023210">
    <property type="entry name" value="NADP_OxRdtase_dom"/>
</dbReference>
<feature type="domain" description="NADP-dependent oxidoreductase" evidence="2">
    <location>
        <begin position="15"/>
        <end position="307"/>
    </location>
</feature>
<dbReference type="InterPro" id="IPR020471">
    <property type="entry name" value="AKR"/>
</dbReference>
<dbReference type="InterPro" id="IPR036812">
    <property type="entry name" value="NAD(P)_OxRdtase_dom_sf"/>
</dbReference>
<organism evidence="3 4">
    <name type="scientific">Planococcus chinensis</name>
    <dbReference type="NCBI Taxonomy" id="272917"/>
    <lineage>
        <taxon>Bacteria</taxon>
        <taxon>Bacillati</taxon>
        <taxon>Bacillota</taxon>
        <taxon>Bacilli</taxon>
        <taxon>Bacillales</taxon>
        <taxon>Caryophanaceae</taxon>
        <taxon>Planococcus</taxon>
    </lineage>
</organism>
<dbReference type="SUPFAM" id="SSF51430">
    <property type="entry name" value="NAD(P)-linked oxidoreductase"/>
    <property type="match status" value="1"/>
</dbReference>
<accession>A0ABW4QLK7</accession>
<reference evidence="4" key="1">
    <citation type="journal article" date="2019" name="Int. J. Syst. Evol. Microbiol.">
        <title>The Global Catalogue of Microorganisms (GCM) 10K type strain sequencing project: providing services to taxonomists for standard genome sequencing and annotation.</title>
        <authorList>
            <consortium name="The Broad Institute Genomics Platform"/>
            <consortium name="The Broad Institute Genome Sequencing Center for Infectious Disease"/>
            <person name="Wu L."/>
            <person name="Ma J."/>
        </authorList>
    </citation>
    <scope>NUCLEOTIDE SEQUENCE [LARGE SCALE GENOMIC DNA]</scope>
    <source>
        <strain evidence="4">CGMCC 1.15475</strain>
    </source>
</reference>
<dbReference type="InterPro" id="IPR018170">
    <property type="entry name" value="Aldo/ket_reductase_CS"/>
</dbReference>
<dbReference type="EMBL" id="JBHUFW010000012">
    <property type="protein sequence ID" value="MFD1864475.1"/>
    <property type="molecule type" value="Genomic_DNA"/>
</dbReference>
<dbReference type="PANTHER" id="PTHR43364:SF4">
    <property type="entry name" value="NAD(P)-LINKED OXIDOREDUCTASE SUPERFAMILY PROTEIN"/>
    <property type="match status" value="1"/>
</dbReference>
<keyword evidence="1" id="KW-0560">Oxidoreductase</keyword>
<name>A0ABW4QLK7_9BACL</name>
<dbReference type="PRINTS" id="PR00069">
    <property type="entry name" value="ALDKETRDTASE"/>
</dbReference>
<dbReference type="PANTHER" id="PTHR43364">
    <property type="entry name" value="NADH-SPECIFIC METHYLGLYOXAL REDUCTASE-RELATED"/>
    <property type="match status" value="1"/>
</dbReference>
<dbReference type="Gene3D" id="3.20.20.100">
    <property type="entry name" value="NADP-dependent oxidoreductase domain"/>
    <property type="match status" value="1"/>
</dbReference>
<dbReference type="RefSeq" id="WP_204892752.1">
    <property type="nucleotide sequence ID" value="NZ_JBHUFW010000012.1"/>
</dbReference>
<evidence type="ECO:0000259" key="2">
    <source>
        <dbReference type="Pfam" id="PF00248"/>
    </source>
</evidence>
<gene>
    <name evidence="3" type="ORF">ACFSDB_16350</name>
</gene>
<evidence type="ECO:0000313" key="3">
    <source>
        <dbReference type="EMBL" id="MFD1864475.1"/>
    </source>
</evidence>
<protein>
    <submittedName>
        <fullName evidence="3">Aldo/keto reductase</fullName>
    </submittedName>
</protein>